<keyword evidence="1" id="KW-0812">Transmembrane</keyword>
<dbReference type="OrthoDB" id="383727at2157"/>
<proteinExistence type="predicted"/>
<sequence length="67" mass="7019">MGRGLPFLIIGFTFLGVALTQSLTDDTSSAVVWFPIGIAMLAVGIGLSWRGGDDADADAETADTERM</sequence>
<dbReference type="Proteomes" id="UP000007813">
    <property type="component" value="Unassembled WGS sequence"/>
</dbReference>
<keyword evidence="1" id="KW-1133">Transmembrane helix</keyword>
<comment type="caution">
    <text evidence="2">The sequence shown here is derived from an EMBL/GenBank/DDBJ whole genome shotgun (WGS) entry which is preliminary data.</text>
</comment>
<evidence type="ECO:0000313" key="2">
    <source>
        <dbReference type="EMBL" id="EJN59776.1"/>
    </source>
</evidence>
<evidence type="ECO:0000313" key="3">
    <source>
        <dbReference type="Proteomes" id="UP000007813"/>
    </source>
</evidence>
<keyword evidence="1" id="KW-0472">Membrane</keyword>
<dbReference type="AlphaFoldDB" id="J3JG46"/>
<organism evidence="2 3">
    <name type="scientific">Halogranum salarium B-1</name>
    <dbReference type="NCBI Taxonomy" id="1210908"/>
    <lineage>
        <taxon>Archaea</taxon>
        <taxon>Methanobacteriati</taxon>
        <taxon>Methanobacteriota</taxon>
        <taxon>Stenosarchaea group</taxon>
        <taxon>Halobacteria</taxon>
        <taxon>Halobacteriales</taxon>
        <taxon>Haloferacaceae</taxon>
    </lineage>
</organism>
<name>J3JG46_9EURY</name>
<gene>
    <name evidence="2" type="ORF">HSB1_19340</name>
</gene>
<reference evidence="2 3" key="1">
    <citation type="journal article" date="2012" name="J. Bacteriol.">
        <title>Draft Genome Sequence of the Extremely Halophilic Archaeon Halogranum salarium B-1T.</title>
        <authorList>
            <person name="Kim K.K."/>
            <person name="Lee K.C."/>
            <person name="Lee J.S."/>
        </authorList>
    </citation>
    <scope>NUCLEOTIDE SEQUENCE [LARGE SCALE GENOMIC DNA]</scope>
    <source>
        <strain evidence="2 3">B-1</strain>
    </source>
</reference>
<accession>J3JG46</accession>
<dbReference type="EMBL" id="ALJD01000004">
    <property type="protein sequence ID" value="EJN59776.1"/>
    <property type="molecule type" value="Genomic_DNA"/>
</dbReference>
<protein>
    <submittedName>
        <fullName evidence="2">Uncharacterized protein</fullName>
    </submittedName>
</protein>
<dbReference type="RefSeq" id="WP_009367013.1">
    <property type="nucleotide sequence ID" value="NZ_ALJD01000004.1"/>
</dbReference>
<evidence type="ECO:0000256" key="1">
    <source>
        <dbReference type="SAM" id="Phobius"/>
    </source>
</evidence>
<feature type="transmembrane region" description="Helical" evidence="1">
    <location>
        <begin position="30"/>
        <end position="49"/>
    </location>
</feature>